<gene>
    <name evidence="2" type="ORF">BDP27DRAFT_1370001</name>
</gene>
<evidence type="ECO:0000313" key="3">
    <source>
        <dbReference type="Proteomes" id="UP000772434"/>
    </source>
</evidence>
<keyword evidence="3" id="KW-1185">Reference proteome</keyword>
<feature type="region of interest" description="Disordered" evidence="1">
    <location>
        <begin position="286"/>
        <end position="320"/>
    </location>
</feature>
<feature type="compositionally biased region" description="Basic residues" evidence="1">
    <location>
        <begin position="304"/>
        <end position="313"/>
    </location>
</feature>
<organism evidence="2 3">
    <name type="scientific">Rhodocollybia butyracea</name>
    <dbReference type="NCBI Taxonomy" id="206335"/>
    <lineage>
        <taxon>Eukaryota</taxon>
        <taxon>Fungi</taxon>
        <taxon>Dikarya</taxon>
        <taxon>Basidiomycota</taxon>
        <taxon>Agaricomycotina</taxon>
        <taxon>Agaricomycetes</taxon>
        <taxon>Agaricomycetidae</taxon>
        <taxon>Agaricales</taxon>
        <taxon>Marasmiineae</taxon>
        <taxon>Omphalotaceae</taxon>
        <taxon>Rhodocollybia</taxon>
    </lineage>
</organism>
<accession>A0A9P5U054</accession>
<evidence type="ECO:0000313" key="2">
    <source>
        <dbReference type="EMBL" id="KAF9061067.1"/>
    </source>
</evidence>
<comment type="caution">
    <text evidence="2">The sequence shown here is derived from an EMBL/GenBank/DDBJ whole genome shotgun (WGS) entry which is preliminary data.</text>
</comment>
<dbReference type="EMBL" id="JADNRY010000216">
    <property type="protein sequence ID" value="KAF9061067.1"/>
    <property type="molecule type" value="Genomic_DNA"/>
</dbReference>
<name>A0A9P5U054_9AGAR</name>
<evidence type="ECO:0000256" key="1">
    <source>
        <dbReference type="SAM" id="MobiDB-lite"/>
    </source>
</evidence>
<feature type="non-terminal residue" evidence="2">
    <location>
        <position position="320"/>
    </location>
</feature>
<sequence length="320" mass="35301">IWRLLRYSERLVSVLAIAIPTVTNAATRAQVALRTVLEDFDSQFPEVRSLLERSLSRRMDNPLWDVVESGAELFPLETSSPILPPRLQPHLSRPAGFPIATPSPSLPTSAVALPVLQHPPEAMEEIEYMSNEQIFGFNPTVEEGEVDEEEDDGEGDRSSGMLTTAAVDNASATVSEVSTELVSTATEVTRDIVELRNRNRKGDGVGTAVPVLVGVVSIRVDKEQVKRKLERRSLGDLHATMRVITVTVTLELAGLHSRTIRPVDLSTTKWYDSLKLLKLEAGDKSDKEYPLATNGTIPNPPLVNKHKKQKRRAISAMVEK</sequence>
<dbReference type="Proteomes" id="UP000772434">
    <property type="component" value="Unassembled WGS sequence"/>
</dbReference>
<proteinExistence type="predicted"/>
<dbReference type="AlphaFoldDB" id="A0A9P5U054"/>
<reference evidence="2" key="1">
    <citation type="submission" date="2020-11" db="EMBL/GenBank/DDBJ databases">
        <authorList>
            <consortium name="DOE Joint Genome Institute"/>
            <person name="Ahrendt S."/>
            <person name="Riley R."/>
            <person name="Andreopoulos W."/>
            <person name="Labutti K."/>
            <person name="Pangilinan J."/>
            <person name="Ruiz-Duenas F.J."/>
            <person name="Barrasa J.M."/>
            <person name="Sanchez-Garcia M."/>
            <person name="Camarero S."/>
            <person name="Miyauchi S."/>
            <person name="Serrano A."/>
            <person name="Linde D."/>
            <person name="Babiker R."/>
            <person name="Drula E."/>
            <person name="Ayuso-Fernandez I."/>
            <person name="Pacheco R."/>
            <person name="Padilla G."/>
            <person name="Ferreira P."/>
            <person name="Barriuso J."/>
            <person name="Kellner H."/>
            <person name="Castanera R."/>
            <person name="Alfaro M."/>
            <person name="Ramirez L."/>
            <person name="Pisabarro A.G."/>
            <person name="Kuo A."/>
            <person name="Tritt A."/>
            <person name="Lipzen A."/>
            <person name="He G."/>
            <person name="Yan M."/>
            <person name="Ng V."/>
            <person name="Cullen D."/>
            <person name="Martin F."/>
            <person name="Rosso M.-N."/>
            <person name="Henrissat B."/>
            <person name="Hibbett D."/>
            <person name="Martinez A.T."/>
            <person name="Grigoriev I.V."/>
        </authorList>
    </citation>
    <scope>NUCLEOTIDE SEQUENCE</scope>
    <source>
        <strain evidence="2">AH 40177</strain>
    </source>
</reference>
<protein>
    <submittedName>
        <fullName evidence="2">Uncharacterized protein</fullName>
    </submittedName>
</protein>